<keyword evidence="6" id="KW-0814">Transposable element</keyword>
<dbReference type="GO" id="GO:0006313">
    <property type="term" value="P:DNA transposition"/>
    <property type="evidence" value="ECO:0007669"/>
    <property type="project" value="UniProtKB-UniRule"/>
</dbReference>
<evidence type="ECO:0000256" key="2">
    <source>
        <dbReference type="ARBA" id="ARBA00010961"/>
    </source>
</evidence>
<evidence type="ECO:0000313" key="8">
    <source>
        <dbReference type="Proteomes" id="UP000005522"/>
    </source>
</evidence>
<dbReference type="AlphaFoldDB" id="A0A059ZUY1"/>
<evidence type="ECO:0000256" key="6">
    <source>
        <dbReference type="RuleBase" id="RU365089"/>
    </source>
</evidence>
<dbReference type="GO" id="GO:0003677">
    <property type="term" value="F:DNA binding"/>
    <property type="evidence" value="ECO:0007669"/>
    <property type="project" value="UniProtKB-UniRule"/>
</dbReference>
<name>A0A059ZUY1_ACICK</name>
<accession>A0A059ZUY1</accession>
<keyword evidence="5 6" id="KW-0233">DNA recombination</keyword>
<dbReference type="InterPro" id="IPR001207">
    <property type="entry name" value="Transposase_mutator"/>
</dbReference>
<geneLocation type="plasmid" evidence="8">
    <name>megaPlasmid mpAca1.1</name>
</geneLocation>
<dbReference type="EMBL" id="CP005987">
    <property type="protein sequence ID" value="AIA56609.1"/>
    <property type="molecule type" value="Genomic_DNA"/>
</dbReference>
<sequence>MLEKGFWIRFATNEECAMQESTGFDGGMGELGLNIEGLLRRSARQLIQQAIEGEVQVLLEEYAAVRMVDGRRAVVRNGYLPEREILTAVGPVPVQVPKVRDRSGSGVVFRSSLVPPYVRKSRTVAAALPWLYLHGVSSGRMHEALSVLLGEEAKGLSPAVLGRLKVEWAQEHAQWQRRSLQGKRYAYWWADGVYTQLRAEDDPRMCLLVIIGVTAEGKKEVVAVTDGLRESKASWLEILRDLRDRGLQEAPLLAIGDGAMGFWAALDEIYPQTRHQRCWVHKTANILNELPKRLQGKAKAALQAIWMADTREAAEKAWQAFVRDYQAKYPRAVAKLEKDRDVLLTFFDFPAEHWRHIRSSNAIESTFATVRQRSSRTKNCVSRATFLGLSYKLIQQAERHWRGIQHPERLRELFAGVTFVDGMPANETRLDPQQDAA</sequence>
<evidence type="ECO:0000256" key="3">
    <source>
        <dbReference type="ARBA" id="ARBA00022578"/>
    </source>
</evidence>
<dbReference type="NCBIfam" id="NF033543">
    <property type="entry name" value="transpos_IS256"/>
    <property type="match status" value="1"/>
</dbReference>
<evidence type="ECO:0000256" key="5">
    <source>
        <dbReference type="ARBA" id="ARBA00023172"/>
    </source>
</evidence>
<proteinExistence type="inferred from homology"/>
<dbReference type="eggNOG" id="COG3328">
    <property type="taxonomic scope" value="Bacteria"/>
</dbReference>
<evidence type="ECO:0000256" key="1">
    <source>
        <dbReference type="ARBA" id="ARBA00002190"/>
    </source>
</evidence>
<evidence type="ECO:0000256" key="4">
    <source>
        <dbReference type="ARBA" id="ARBA00023125"/>
    </source>
</evidence>
<protein>
    <recommendedName>
        <fullName evidence="6">Mutator family transposase</fullName>
    </recommendedName>
</protein>
<organism evidence="7 8">
    <name type="scientific">Acidithiobacillus caldus (strain ATCC 51756 / DSM 8584 / KU)</name>
    <dbReference type="NCBI Taxonomy" id="637389"/>
    <lineage>
        <taxon>Bacteria</taxon>
        <taxon>Pseudomonadati</taxon>
        <taxon>Pseudomonadota</taxon>
        <taxon>Acidithiobacillia</taxon>
        <taxon>Acidithiobacillales</taxon>
        <taxon>Acidithiobacillaceae</taxon>
        <taxon>Acidithiobacillus</taxon>
    </lineage>
</organism>
<evidence type="ECO:0000313" key="7">
    <source>
        <dbReference type="EMBL" id="AIA56609.1"/>
    </source>
</evidence>
<dbReference type="Proteomes" id="UP000005522">
    <property type="component" value="Plasmid megap mpAca1.1"/>
</dbReference>
<dbReference type="PANTHER" id="PTHR33217:SF9">
    <property type="entry name" value="MUTATOR FAMILY TRANSPOSASE"/>
    <property type="match status" value="1"/>
</dbReference>
<dbReference type="Pfam" id="PF00872">
    <property type="entry name" value="Transposase_mut"/>
    <property type="match status" value="1"/>
</dbReference>
<dbReference type="HOGENOM" id="CLU_036805_8_1_6"/>
<comment type="function">
    <text evidence="1 6">Required for the transposition of the insertion element.</text>
</comment>
<reference evidence="7 8" key="1">
    <citation type="journal article" date="2009" name="J. Bacteriol.">
        <title>Draft genome sequence of the extremely acidophilic bacterium Acidithiobacillus caldus ATCC 51756 reveals metabolic versatility in the genus Acidithiobacillus.</title>
        <authorList>
            <person name="Valdes J."/>
            <person name="Quatrini R."/>
            <person name="Hallberg K."/>
            <person name="Dopson M."/>
            <person name="Valenzuela P.D."/>
            <person name="Holmes D.S."/>
        </authorList>
    </citation>
    <scope>NUCLEOTIDE SEQUENCE [LARGE SCALE GENOMIC DNA]</scope>
    <source>
        <strain evidence="8">ATCC 51756 / DSM 8584 / KU</strain>
        <plasmid evidence="8">megaPlasmid mpAca1.1</plasmid>
    </source>
</reference>
<comment type="similarity">
    <text evidence="2 6">Belongs to the transposase mutator family.</text>
</comment>
<dbReference type="PANTHER" id="PTHR33217">
    <property type="entry name" value="TRANSPOSASE FOR INSERTION SEQUENCE ELEMENT IS1081"/>
    <property type="match status" value="1"/>
</dbReference>
<keyword evidence="7" id="KW-0614">Plasmid</keyword>
<gene>
    <name evidence="7" type="ORF">Acaty_m0036</name>
</gene>
<keyword evidence="4 6" id="KW-0238">DNA-binding</keyword>
<dbReference type="GO" id="GO:0004803">
    <property type="term" value="F:transposase activity"/>
    <property type="evidence" value="ECO:0007669"/>
    <property type="project" value="UniProtKB-UniRule"/>
</dbReference>
<dbReference type="KEGG" id="acz:Acaty_m0036"/>
<keyword evidence="3 6" id="KW-0815">Transposition</keyword>